<evidence type="ECO:0000313" key="2">
    <source>
        <dbReference type="EMBL" id="MBX39467.1"/>
    </source>
</evidence>
<keyword evidence="1" id="KW-0472">Membrane</keyword>
<keyword evidence="1" id="KW-1133">Transmembrane helix</keyword>
<dbReference type="AlphaFoldDB" id="A0A2P2NAG7"/>
<accession>A0A2P2NAG7</accession>
<name>A0A2P2NAG7_RHIMU</name>
<sequence>MVCLVGLQSQPSLLFPFPKIQSLLLCFIPFLPLAVFLVLISFLPK</sequence>
<keyword evidence="1" id="KW-0812">Transmembrane</keyword>
<dbReference type="EMBL" id="GGEC01058983">
    <property type="protein sequence ID" value="MBX39467.1"/>
    <property type="molecule type" value="Transcribed_RNA"/>
</dbReference>
<evidence type="ECO:0000256" key="1">
    <source>
        <dbReference type="SAM" id="Phobius"/>
    </source>
</evidence>
<organism evidence="2">
    <name type="scientific">Rhizophora mucronata</name>
    <name type="common">Asiatic mangrove</name>
    <dbReference type="NCBI Taxonomy" id="61149"/>
    <lineage>
        <taxon>Eukaryota</taxon>
        <taxon>Viridiplantae</taxon>
        <taxon>Streptophyta</taxon>
        <taxon>Embryophyta</taxon>
        <taxon>Tracheophyta</taxon>
        <taxon>Spermatophyta</taxon>
        <taxon>Magnoliopsida</taxon>
        <taxon>eudicotyledons</taxon>
        <taxon>Gunneridae</taxon>
        <taxon>Pentapetalae</taxon>
        <taxon>rosids</taxon>
        <taxon>fabids</taxon>
        <taxon>Malpighiales</taxon>
        <taxon>Rhizophoraceae</taxon>
        <taxon>Rhizophora</taxon>
    </lineage>
</organism>
<feature type="transmembrane region" description="Helical" evidence="1">
    <location>
        <begin position="20"/>
        <end position="43"/>
    </location>
</feature>
<reference evidence="2" key="1">
    <citation type="submission" date="2018-02" db="EMBL/GenBank/DDBJ databases">
        <title>Rhizophora mucronata_Transcriptome.</title>
        <authorList>
            <person name="Meera S.P."/>
            <person name="Sreeshan A."/>
            <person name="Augustine A."/>
        </authorList>
    </citation>
    <scope>NUCLEOTIDE SEQUENCE</scope>
    <source>
        <tissue evidence="2">Leaf</tissue>
    </source>
</reference>
<protein>
    <submittedName>
        <fullName evidence="2">Uncharacterized protein</fullName>
    </submittedName>
</protein>
<proteinExistence type="predicted"/>